<dbReference type="InterPro" id="IPR003817">
    <property type="entry name" value="PS_Dcarbxylase"/>
</dbReference>
<dbReference type="GO" id="GO:0008654">
    <property type="term" value="P:phospholipid biosynthetic process"/>
    <property type="evidence" value="ECO:0007669"/>
    <property type="project" value="InterPro"/>
</dbReference>
<keyword evidence="3 5" id="KW-0456">Lyase</keyword>
<reference evidence="5 6" key="1">
    <citation type="journal article" date="2009" name="Environ. Microbiol.">
        <title>Genome sequence of Desulfobacterium autotrophicum HRM2, a marine sulfate reducer oxidizing organic carbon completely to carbon dioxide.</title>
        <authorList>
            <person name="Strittmatter A.W."/>
            <person name="Liesegang H."/>
            <person name="Rabus R."/>
            <person name="Decker I."/>
            <person name="Amann J."/>
            <person name="Andres S."/>
            <person name="Henne A."/>
            <person name="Fricke W.F."/>
            <person name="Martinez-Arias R."/>
            <person name="Bartels D."/>
            <person name="Goesmann A."/>
            <person name="Krause L."/>
            <person name="Puehler A."/>
            <person name="Klenk H.P."/>
            <person name="Richter M."/>
            <person name="Schuler M."/>
            <person name="Gloeckner F.O."/>
            <person name="Meyerdierks A."/>
            <person name="Gottschalk G."/>
            <person name="Amann R."/>
        </authorList>
    </citation>
    <scope>NUCLEOTIDE SEQUENCE [LARGE SCALE GENOMIC DNA]</scope>
    <source>
        <strain evidence="6">ATCC 43914 / DSM 3382 / HRM2</strain>
    </source>
</reference>
<dbReference type="Proteomes" id="UP000000442">
    <property type="component" value="Chromosome"/>
</dbReference>
<evidence type="ECO:0000313" key="5">
    <source>
        <dbReference type="EMBL" id="ACN17560.1"/>
    </source>
</evidence>
<evidence type="ECO:0000256" key="3">
    <source>
        <dbReference type="ARBA" id="ARBA00023239"/>
    </source>
</evidence>
<dbReference type="AlphaFoldDB" id="C0QF59"/>
<dbReference type="Pfam" id="PF02666">
    <property type="entry name" value="PS_Dcarbxylase"/>
    <property type="match status" value="1"/>
</dbReference>
<dbReference type="OrthoDB" id="9802030at2"/>
<dbReference type="KEGG" id="dat:HRM2_45040"/>
<keyword evidence="6" id="KW-1185">Reference proteome</keyword>
<gene>
    <name evidence="5" type="ordered locus">HRM2_45040</name>
</gene>
<dbReference type="HOGENOM" id="CLU_828355_0_0_7"/>
<accession>C0QF59</accession>
<dbReference type="RefSeq" id="WP_015906274.1">
    <property type="nucleotide sequence ID" value="NC_012108.1"/>
</dbReference>
<keyword evidence="2" id="KW-0865">Zymogen</keyword>
<protein>
    <submittedName>
        <fullName evidence="5">Phosphatidylserine decarboxylase</fullName>
        <ecNumber evidence="5">4.1.1.65</ecNumber>
    </submittedName>
</protein>
<dbReference type="EC" id="4.1.1.65" evidence="5"/>
<keyword evidence="4" id="KW-0670">Pyruvate</keyword>
<dbReference type="PANTHER" id="PTHR10067">
    <property type="entry name" value="PHOSPHATIDYLSERINE DECARBOXYLASE"/>
    <property type="match status" value="1"/>
</dbReference>
<evidence type="ECO:0000256" key="4">
    <source>
        <dbReference type="ARBA" id="ARBA00023317"/>
    </source>
</evidence>
<dbReference type="GO" id="GO:0004609">
    <property type="term" value="F:phosphatidylserine decarboxylase activity"/>
    <property type="evidence" value="ECO:0007669"/>
    <property type="project" value="UniProtKB-EC"/>
</dbReference>
<proteinExistence type="predicted"/>
<organism evidence="5 6">
    <name type="scientific">Desulforapulum autotrophicum (strain ATCC 43914 / DSM 3382 / VKM B-1955 / HRM2)</name>
    <name type="common">Desulfobacterium autotrophicum</name>
    <dbReference type="NCBI Taxonomy" id="177437"/>
    <lineage>
        <taxon>Bacteria</taxon>
        <taxon>Pseudomonadati</taxon>
        <taxon>Thermodesulfobacteriota</taxon>
        <taxon>Desulfobacteria</taxon>
        <taxon>Desulfobacterales</taxon>
        <taxon>Desulfobacteraceae</taxon>
        <taxon>Desulforapulum</taxon>
    </lineage>
</organism>
<evidence type="ECO:0000313" key="6">
    <source>
        <dbReference type="Proteomes" id="UP000000442"/>
    </source>
</evidence>
<dbReference type="STRING" id="177437.HRM2_45040"/>
<name>C0QF59_DESAH</name>
<evidence type="ECO:0000256" key="2">
    <source>
        <dbReference type="ARBA" id="ARBA00023145"/>
    </source>
</evidence>
<sequence length="350" mass="40480">MQRFVHQYVKRKTKSVETERLVGDPVIHLLYSRIRENAPFLFNQLVSKRASSLLGFLNYDLNHWRFTNQRLAKAGPGREDKPVFAVRAFKDLDINPEEIWGQVEDFDTYRKIFERQIRYWEFRPMPDDPCCVVSPADARVLTGSFPTQKMLFIKETFFFYNELIGPDKAQWLKVFSQGDYAIFRLTPDKYHYNHAPVSGQVVDTYEIDGTYHSCNPGAVVQSVTPFSKNRRTVTIIDTDVDRGTRVGRVAMVEIVAMMIGRIDQCYSVERYDFPKPLKTGSFVQKGQPKSLFAPGSSTTVLIFEKNRIQFSQDLLANQNRSDVKSRFTRGFERPLVETDLNVRETIGEAI</sequence>
<keyword evidence="1" id="KW-0210">Decarboxylase</keyword>
<dbReference type="EMBL" id="CP001087">
    <property type="protein sequence ID" value="ACN17560.1"/>
    <property type="molecule type" value="Genomic_DNA"/>
</dbReference>
<evidence type="ECO:0000256" key="1">
    <source>
        <dbReference type="ARBA" id="ARBA00022793"/>
    </source>
</evidence>
<dbReference type="eggNOG" id="COG0688">
    <property type="taxonomic scope" value="Bacteria"/>
</dbReference>